<evidence type="ECO:0000256" key="1">
    <source>
        <dbReference type="SAM" id="MobiDB-lite"/>
    </source>
</evidence>
<accession>A0A485KRU7</accession>
<reference evidence="2" key="2">
    <citation type="submission" date="2019-06" db="EMBL/GenBank/DDBJ databases">
        <title>Genomics analysis of Aphanomyces spp. identifies a new class of oomycete effector associated with host adaptation.</title>
        <authorList>
            <person name="Gaulin E."/>
        </authorList>
    </citation>
    <scope>NUCLEOTIDE SEQUENCE</scope>
    <source>
        <strain evidence="2">CBS 578.67</strain>
    </source>
</reference>
<dbReference type="EMBL" id="VJMH01005247">
    <property type="protein sequence ID" value="KAF0698319.1"/>
    <property type="molecule type" value="Genomic_DNA"/>
</dbReference>
<dbReference type="OrthoDB" id="78358at2759"/>
<dbReference type="GO" id="GO:0003676">
    <property type="term" value="F:nucleic acid binding"/>
    <property type="evidence" value="ECO:0007669"/>
    <property type="project" value="InterPro"/>
</dbReference>
<dbReference type="Gene3D" id="3.30.70.330">
    <property type="match status" value="1"/>
</dbReference>
<dbReference type="InterPro" id="IPR035979">
    <property type="entry name" value="RBD_domain_sf"/>
</dbReference>
<evidence type="ECO:0000313" key="3">
    <source>
        <dbReference type="EMBL" id="VFT87907.1"/>
    </source>
</evidence>
<sequence>MADRSVPKYRQRNARQVSTDAAPRPKAYTVNDESRFILVRNIPSLGACDELVQRFRVYGAIEEHQFVDDHDDATEFLDVLWLRYEHVNAARRAKTLGVKTPFYGNLLHVAYCPEDEEPLDTRAKLDARRELLQTRFQGHLRHHLPADVIGPRLPSAAHAPIPSTVSTLDGAASTTVVPPSSSEEPARPPPKQRRRI</sequence>
<feature type="compositionally biased region" description="Low complexity" evidence="1">
    <location>
        <begin position="172"/>
        <end position="183"/>
    </location>
</feature>
<proteinExistence type="predicted"/>
<dbReference type="EMBL" id="CAADRA010005268">
    <property type="protein sequence ID" value="VFT87907.1"/>
    <property type="molecule type" value="Genomic_DNA"/>
</dbReference>
<dbReference type="AlphaFoldDB" id="A0A485KRU7"/>
<reference evidence="3 4" key="1">
    <citation type="submission" date="2019-03" db="EMBL/GenBank/DDBJ databases">
        <authorList>
            <person name="Gaulin E."/>
            <person name="Dumas B."/>
        </authorList>
    </citation>
    <scope>NUCLEOTIDE SEQUENCE [LARGE SCALE GENOMIC DNA]</scope>
    <source>
        <strain evidence="3">CBS 568.67</strain>
    </source>
</reference>
<dbReference type="SUPFAM" id="SSF54928">
    <property type="entry name" value="RNA-binding domain, RBD"/>
    <property type="match status" value="1"/>
</dbReference>
<name>A0A485KRU7_9STRA</name>
<dbReference type="PANTHER" id="PTHR20957:SF0">
    <property type="entry name" value="RNA-BINDING PROTEIN 48"/>
    <property type="match status" value="1"/>
</dbReference>
<dbReference type="GO" id="GO:0005654">
    <property type="term" value="C:nucleoplasm"/>
    <property type="evidence" value="ECO:0007669"/>
    <property type="project" value="TreeGrafter"/>
</dbReference>
<dbReference type="Proteomes" id="UP000332933">
    <property type="component" value="Unassembled WGS sequence"/>
</dbReference>
<protein>
    <submittedName>
        <fullName evidence="3">Aste57867_11039 protein</fullName>
    </submittedName>
</protein>
<evidence type="ECO:0000313" key="2">
    <source>
        <dbReference type="EMBL" id="KAF0698319.1"/>
    </source>
</evidence>
<organism evidence="3 4">
    <name type="scientific">Aphanomyces stellatus</name>
    <dbReference type="NCBI Taxonomy" id="120398"/>
    <lineage>
        <taxon>Eukaryota</taxon>
        <taxon>Sar</taxon>
        <taxon>Stramenopiles</taxon>
        <taxon>Oomycota</taxon>
        <taxon>Saprolegniomycetes</taxon>
        <taxon>Saprolegniales</taxon>
        <taxon>Verrucalvaceae</taxon>
        <taxon>Aphanomyces</taxon>
    </lineage>
</organism>
<dbReference type="InterPro" id="IPR012677">
    <property type="entry name" value="Nucleotide-bd_a/b_plait_sf"/>
</dbReference>
<gene>
    <name evidence="3" type="primary">Aste57867_11039</name>
    <name evidence="2" type="ORF">As57867_010997</name>
    <name evidence="3" type="ORF">ASTE57867_11039</name>
</gene>
<feature type="region of interest" description="Disordered" evidence="1">
    <location>
        <begin position="1"/>
        <end position="25"/>
    </location>
</feature>
<dbReference type="PANTHER" id="PTHR20957">
    <property type="entry name" value="RNA-BINDING PROTEIN 48"/>
    <property type="match status" value="1"/>
</dbReference>
<keyword evidence="4" id="KW-1185">Reference proteome</keyword>
<dbReference type="InterPro" id="IPR039599">
    <property type="entry name" value="RBM48"/>
</dbReference>
<feature type="region of interest" description="Disordered" evidence="1">
    <location>
        <begin position="160"/>
        <end position="196"/>
    </location>
</feature>
<evidence type="ECO:0000313" key="4">
    <source>
        <dbReference type="Proteomes" id="UP000332933"/>
    </source>
</evidence>